<dbReference type="AlphaFoldDB" id="A0A0M9FT14"/>
<dbReference type="OrthoDB" id="267978at2759"/>
<keyword evidence="3" id="KW-1185">Reference proteome</keyword>
<evidence type="ECO:0000313" key="2">
    <source>
        <dbReference type="EMBL" id="KPA75276.1"/>
    </source>
</evidence>
<feature type="compositionally biased region" description="Low complexity" evidence="1">
    <location>
        <begin position="131"/>
        <end position="151"/>
    </location>
</feature>
<comment type="caution">
    <text evidence="2">The sequence shown here is derived from an EMBL/GenBank/DDBJ whole genome shotgun (WGS) entry which is preliminary data.</text>
</comment>
<dbReference type="VEuPathDB" id="TriTrypDB:LpyrH10_25_0750"/>
<feature type="region of interest" description="Disordered" evidence="1">
    <location>
        <begin position="130"/>
        <end position="246"/>
    </location>
</feature>
<feature type="compositionally biased region" description="Low complexity" evidence="1">
    <location>
        <begin position="63"/>
        <end position="72"/>
    </location>
</feature>
<feature type="region of interest" description="Disordered" evidence="1">
    <location>
        <begin position="268"/>
        <end position="330"/>
    </location>
</feature>
<feature type="compositionally biased region" description="Basic residues" evidence="1">
    <location>
        <begin position="34"/>
        <end position="62"/>
    </location>
</feature>
<reference evidence="2 3" key="1">
    <citation type="submission" date="2015-07" db="EMBL/GenBank/DDBJ databases">
        <title>High-quality genome of monoxenous trypanosomatid Leptomonas pyrrhocoris.</title>
        <authorList>
            <person name="Flegontov P."/>
            <person name="Butenko A."/>
            <person name="Firsov S."/>
            <person name="Vlcek C."/>
            <person name="Logacheva M.D."/>
            <person name="Field M."/>
            <person name="Filatov D."/>
            <person name="Flegontova O."/>
            <person name="Gerasimov E."/>
            <person name="Jackson A.P."/>
            <person name="Kelly S."/>
            <person name="Opperdoes F."/>
            <person name="O'Reilly A."/>
            <person name="Votypka J."/>
            <person name="Yurchenko V."/>
            <person name="Lukes J."/>
        </authorList>
    </citation>
    <scope>NUCLEOTIDE SEQUENCE [LARGE SCALE GENOMIC DNA]</scope>
    <source>
        <strain evidence="2">H10</strain>
    </source>
</reference>
<gene>
    <name evidence="2" type="ORF">ABB37_08577</name>
</gene>
<feature type="compositionally biased region" description="Low complexity" evidence="1">
    <location>
        <begin position="163"/>
        <end position="191"/>
    </location>
</feature>
<dbReference type="GeneID" id="26908861"/>
<protein>
    <submittedName>
        <fullName evidence="2">Uncharacterized protein</fullName>
    </submittedName>
</protein>
<evidence type="ECO:0000313" key="3">
    <source>
        <dbReference type="Proteomes" id="UP000037923"/>
    </source>
</evidence>
<evidence type="ECO:0000256" key="1">
    <source>
        <dbReference type="SAM" id="MobiDB-lite"/>
    </source>
</evidence>
<feature type="compositionally biased region" description="Basic residues" evidence="1">
    <location>
        <begin position="192"/>
        <end position="210"/>
    </location>
</feature>
<dbReference type="EMBL" id="LGTL01000025">
    <property type="protein sequence ID" value="KPA75276.1"/>
    <property type="molecule type" value="Genomic_DNA"/>
</dbReference>
<name>A0A0M9FT14_LEPPY</name>
<proteinExistence type="predicted"/>
<dbReference type="RefSeq" id="XP_015653715.1">
    <property type="nucleotide sequence ID" value="XM_015807633.1"/>
</dbReference>
<organism evidence="2 3">
    <name type="scientific">Leptomonas pyrrhocoris</name>
    <name type="common">Firebug parasite</name>
    <dbReference type="NCBI Taxonomy" id="157538"/>
    <lineage>
        <taxon>Eukaryota</taxon>
        <taxon>Discoba</taxon>
        <taxon>Euglenozoa</taxon>
        <taxon>Kinetoplastea</taxon>
        <taxon>Metakinetoplastina</taxon>
        <taxon>Trypanosomatida</taxon>
        <taxon>Trypanosomatidae</taxon>
        <taxon>Leishmaniinae</taxon>
        <taxon>Leptomonas</taxon>
    </lineage>
</organism>
<dbReference type="OMA" id="GRQSKMP"/>
<feature type="compositionally biased region" description="Basic residues" evidence="1">
    <location>
        <begin position="272"/>
        <end position="288"/>
    </location>
</feature>
<sequence length="330" mass="35372">MLRRCFAAFAATRIRRIAPPPSLHRKAVTAVARSRSKPPPPKKKSKTTTRLTGSKRRRRGSPRRPAAASSQAIADPEGEKDKDVSLKSISVSFVVPQEPPVRSRYVHPTDFLGSTDALMLTPEEKAEAAEAKAGASAMATAAAAAAEAVEAAKADPGTSLVRSATPKKAVASATTSTKKPSRKTAAATASRSKNKRKPHPKSAAQKKKNGVPRQATAQSSRRTWRRAPKSSPALSAQWHHTVRRVRPLSGGRKRWVVGRTAAAKIHGAAAATRRKVKRGKRAVVKSRVRPSAAAASRRPAARTRGVQQSKKPTRRIVAKSLKKKNGKGKK</sequence>
<dbReference type="Proteomes" id="UP000037923">
    <property type="component" value="Unassembled WGS sequence"/>
</dbReference>
<accession>A0A0M9FT14</accession>
<feature type="compositionally biased region" description="Basic residues" evidence="1">
    <location>
        <begin position="311"/>
        <end position="330"/>
    </location>
</feature>
<feature type="compositionally biased region" description="Low complexity" evidence="1">
    <location>
        <begin position="289"/>
        <end position="298"/>
    </location>
</feature>
<feature type="region of interest" description="Disordered" evidence="1">
    <location>
        <begin position="19"/>
        <end position="82"/>
    </location>
</feature>